<dbReference type="AlphaFoldDB" id="A0AAN8X5P0"/>
<gene>
    <name evidence="2" type="ORF">SK128_011457</name>
</gene>
<reference evidence="2 3" key="1">
    <citation type="submission" date="2023-11" db="EMBL/GenBank/DDBJ databases">
        <title>Halocaridina rubra genome assembly.</title>
        <authorList>
            <person name="Smith C."/>
        </authorList>
    </citation>
    <scope>NUCLEOTIDE SEQUENCE [LARGE SCALE GENOMIC DNA]</scope>
    <source>
        <strain evidence="2">EP-1</strain>
        <tissue evidence="2">Whole</tissue>
    </source>
</reference>
<protein>
    <submittedName>
        <fullName evidence="2">Uncharacterized protein</fullName>
    </submittedName>
</protein>
<feature type="chain" id="PRO_5042871231" evidence="1">
    <location>
        <begin position="17"/>
        <end position="134"/>
    </location>
</feature>
<keyword evidence="1" id="KW-0732">Signal</keyword>
<evidence type="ECO:0000313" key="2">
    <source>
        <dbReference type="EMBL" id="KAK7076706.1"/>
    </source>
</evidence>
<comment type="caution">
    <text evidence="2">The sequence shown here is derived from an EMBL/GenBank/DDBJ whole genome shotgun (WGS) entry which is preliminary data.</text>
</comment>
<proteinExistence type="predicted"/>
<dbReference type="Proteomes" id="UP001381693">
    <property type="component" value="Unassembled WGS sequence"/>
</dbReference>
<evidence type="ECO:0000313" key="3">
    <source>
        <dbReference type="Proteomes" id="UP001381693"/>
    </source>
</evidence>
<feature type="signal peptide" evidence="1">
    <location>
        <begin position="1"/>
        <end position="16"/>
    </location>
</feature>
<sequence length="134" mass="14912">MKLALILLSILGLTWSQQLECHCGLFATVDHLSVYEVYRLLPLNLNSCDELNECGLFCFAEWDLVYTNGGLDYIPPGETLTVGQQSCINLNDVHGVPDLEPTPLYNYYRVCDGPWIFDGGISNNDLCCANGEQC</sequence>
<evidence type="ECO:0000256" key="1">
    <source>
        <dbReference type="SAM" id="SignalP"/>
    </source>
</evidence>
<organism evidence="2 3">
    <name type="scientific">Halocaridina rubra</name>
    <name type="common">Hawaiian red shrimp</name>
    <dbReference type="NCBI Taxonomy" id="373956"/>
    <lineage>
        <taxon>Eukaryota</taxon>
        <taxon>Metazoa</taxon>
        <taxon>Ecdysozoa</taxon>
        <taxon>Arthropoda</taxon>
        <taxon>Crustacea</taxon>
        <taxon>Multicrustacea</taxon>
        <taxon>Malacostraca</taxon>
        <taxon>Eumalacostraca</taxon>
        <taxon>Eucarida</taxon>
        <taxon>Decapoda</taxon>
        <taxon>Pleocyemata</taxon>
        <taxon>Caridea</taxon>
        <taxon>Atyoidea</taxon>
        <taxon>Atyidae</taxon>
        <taxon>Halocaridina</taxon>
    </lineage>
</organism>
<accession>A0AAN8X5P0</accession>
<name>A0AAN8X5P0_HALRR</name>
<dbReference type="EMBL" id="JAXCGZ010009570">
    <property type="protein sequence ID" value="KAK7076706.1"/>
    <property type="molecule type" value="Genomic_DNA"/>
</dbReference>
<keyword evidence="3" id="KW-1185">Reference proteome</keyword>